<keyword evidence="3" id="KW-0863">Zinc-finger</keyword>
<dbReference type="Proteomes" id="UP000834106">
    <property type="component" value="Chromosome 1"/>
</dbReference>
<dbReference type="Gene3D" id="1.25.40.420">
    <property type="match status" value="1"/>
</dbReference>
<dbReference type="Pfam" id="PF02135">
    <property type="entry name" value="zf-TAZ"/>
    <property type="match status" value="1"/>
</dbReference>
<dbReference type="Gene3D" id="3.30.710.10">
    <property type="entry name" value="Potassium Channel Kv1.1, Chain A"/>
    <property type="match status" value="1"/>
</dbReference>
<dbReference type="CDD" id="cd14733">
    <property type="entry name" value="BACK"/>
    <property type="match status" value="1"/>
</dbReference>
<evidence type="ECO:0000256" key="2">
    <source>
        <dbReference type="ARBA" id="ARBA00022723"/>
    </source>
</evidence>
<dbReference type="GO" id="GO:0042542">
    <property type="term" value="P:response to hydrogen peroxide"/>
    <property type="evidence" value="ECO:0007669"/>
    <property type="project" value="UniProtKB-ARBA"/>
</dbReference>
<evidence type="ECO:0000256" key="3">
    <source>
        <dbReference type="ARBA" id="ARBA00022771"/>
    </source>
</evidence>
<keyword evidence="4" id="KW-0833">Ubl conjugation pathway</keyword>
<evidence type="ECO:0000256" key="5">
    <source>
        <dbReference type="ARBA" id="ARBA00022833"/>
    </source>
</evidence>
<comment type="pathway">
    <text evidence="1">Protein modification; protein ubiquitination.</text>
</comment>
<reference evidence="8" key="1">
    <citation type="submission" date="2023-05" db="EMBL/GenBank/DDBJ databases">
        <authorList>
            <person name="Huff M."/>
        </authorList>
    </citation>
    <scope>NUCLEOTIDE SEQUENCE</scope>
</reference>
<protein>
    <recommendedName>
        <fullName evidence="10">BTB/POZ and TAZ domain-containing protein 4</fullName>
    </recommendedName>
</protein>
<dbReference type="FunFam" id="1.25.40.420:FF:000012">
    <property type="entry name" value="BTB/POZ and TAZ domain-containing protein 2"/>
    <property type="match status" value="1"/>
</dbReference>
<dbReference type="PANTHER" id="PTHR46287:SF11">
    <property type="entry name" value="BTB_POZ AND TAZ DOMAIN-CONTAINING PROTEIN 4"/>
    <property type="match status" value="1"/>
</dbReference>
<evidence type="ECO:0000256" key="1">
    <source>
        <dbReference type="ARBA" id="ARBA00004906"/>
    </source>
</evidence>
<dbReference type="PANTHER" id="PTHR46287">
    <property type="entry name" value="BTB/POZ AND TAZ DOMAIN-CONTAINING PROTEIN 3-RELATED"/>
    <property type="match status" value="1"/>
</dbReference>
<dbReference type="GO" id="GO:0006355">
    <property type="term" value="P:regulation of DNA-templated transcription"/>
    <property type="evidence" value="ECO:0007669"/>
    <property type="project" value="UniProtKB-ARBA"/>
</dbReference>
<evidence type="ECO:0000259" key="7">
    <source>
        <dbReference type="PROSITE" id="PS50134"/>
    </source>
</evidence>
<organism evidence="8 9">
    <name type="scientific">Fraxinus pennsylvanica</name>
    <dbReference type="NCBI Taxonomy" id="56036"/>
    <lineage>
        <taxon>Eukaryota</taxon>
        <taxon>Viridiplantae</taxon>
        <taxon>Streptophyta</taxon>
        <taxon>Embryophyta</taxon>
        <taxon>Tracheophyta</taxon>
        <taxon>Spermatophyta</taxon>
        <taxon>Magnoliopsida</taxon>
        <taxon>eudicotyledons</taxon>
        <taxon>Gunneridae</taxon>
        <taxon>Pentapetalae</taxon>
        <taxon>asterids</taxon>
        <taxon>lamiids</taxon>
        <taxon>Lamiales</taxon>
        <taxon>Oleaceae</taxon>
        <taxon>Oleeae</taxon>
        <taxon>Fraxinus</taxon>
    </lineage>
</organism>
<dbReference type="InterPro" id="IPR044513">
    <property type="entry name" value="BT1/2/3/4/5"/>
</dbReference>
<evidence type="ECO:0000259" key="6">
    <source>
        <dbReference type="PROSITE" id="PS50097"/>
    </source>
</evidence>
<sequence length="420" mass="48907">MKQAATTLPVTTHRYSDEVRRCSSVHQRGKWCLHSRCRALGWWICISKFLFCGFLEQKFKNRMAFPLPPPLPTQKGFTPTKSKIKSCSSASITMNHSLDCLFDEGYRADVSILMDYDNIIYAHASILGATSPVFKGMLKQSRGHRHTRERAISIRGVPPEAVRVFIRFLYSSCYEEEKIEEVALPLLVLSHVYVVPRLKRLCELWLEQKLINTENVIDVFQLALLCDAPRLSFICHRFILRNFKPVSASEGWKIMKKSHPKLEKEITESVIYEDVAKKERSRKINERKTYLQLYEAMEALVHICRDGCRTIGPHDKILRDDEAPCKYEACKGIEMLIRHFARCKMRGPGGCIHCKRMWQILELHSRLCADSDLCKVPLCRNFRQKRRKQNKKEDIRWRILVRKIVRSRSISGAPFFSLEC</sequence>
<keyword evidence="2" id="KW-0479">Metal-binding</keyword>
<accession>A0AAD2DFY9</accession>
<keyword evidence="5" id="KW-0862">Zinc</keyword>
<dbReference type="PROSITE" id="PS50097">
    <property type="entry name" value="BTB"/>
    <property type="match status" value="1"/>
</dbReference>
<dbReference type="AlphaFoldDB" id="A0AAD2DFY9"/>
<feature type="domain" description="TAZ-type" evidence="7">
    <location>
        <begin position="284"/>
        <end position="382"/>
    </location>
</feature>
<dbReference type="SUPFAM" id="SSF54695">
    <property type="entry name" value="POZ domain"/>
    <property type="match status" value="1"/>
</dbReference>
<dbReference type="GO" id="GO:0009751">
    <property type="term" value="P:response to salicylic acid"/>
    <property type="evidence" value="ECO:0007669"/>
    <property type="project" value="UniProtKB-ARBA"/>
</dbReference>
<evidence type="ECO:0000313" key="9">
    <source>
        <dbReference type="Proteomes" id="UP000834106"/>
    </source>
</evidence>
<dbReference type="EMBL" id="OU503036">
    <property type="protein sequence ID" value="CAI9752907.1"/>
    <property type="molecule type" value="Genomic_DNA"/>
</dbReference>
<evidence type="ECO:0000313" key="8">
    <source>
        <dbReference type="EMBL" id="CAI9752907.1"/>
    </source>
</evidence>
<proteinExistence type="predicted"/>
<dbReference type="InterPro" id="IPR000210">
    <property type="entry name" value="BTB/POZ_dom"/>
</dbReference>
<dbReference type="FunFam" id="1.20.1020.10:FF:000004">
    <property type="entry name" value="BTB/POZ and TAZ domain-containing protein 2"/>
    <property type="match status" value="1"/>
</dbReference>
<evidence type="ECO:0000256" key="4">
    <source>
        <dbReference type="ARBA" id="ARBA00022786"/>
    </source>
</evidence>
<name>A0AAD2DFY9_9LAMI</name>
<feature type="domain" description="BTB" evidence="6">
    <location>
        <begin position="108"/>
        <end position="178"/>
    </location>
</feature>
<dbReference type="Pfam" id="PF00651">
    <property type="entry name" value="BTB"/>
    <property type="match status" value="1"/>
</dbReference>
<dbReference type="GO" id="GO:0009725">
    <property type="term" value="P:response to hormone"/>
    <property type="evidence" value="ECO:0007669"/>
    <property type="project" value="UniProtKB-ARBA"/>
</dbReference>
<gene>
    <name evidence="8" type="ORF">FPE_LOCUS338</name>
</gene>
<dbReference type="InterPro" id="IPR000197">
    <property type="entry name" value="Znf_TAZ"/>
</dbReference>
<dbReference type="GO" id="GO:0008270">
    <property type="term" value="F:zinc ion binding"/>
    <property type="evidence" value="ECO:0007669"/>
    <property type="project" value="UniProtKB-KW"/>
</dbReference>
<dbReference type="SUPFAM" id="SSF57933">
    <property type="entry name" value="TAZ domain"/>
    <property type="match status" value="1"/>
</dbReference>
<dbReference type="SMART" id="SM00225">
    <property type="entry name" value="BTB"/>
    <property type="match status" value="1"/>
</dbReference>
<dbReference type="Gene3D" id="1.20.1020.10">
    <property type="entry name" value="TAZ domain"/>
    <property type="match status" value="1"/>
</dbReference>
<dbReference type="InterPro" id="IPR011333">
    <property type="entry name" value="SKP1/BTB/POZ_sf"/>
</dbReference>
<evidence type="ECO:0008006" key="10">
    <source>
        <dbReference type="Google" id="ProtNLM"/>
    </source>
</evidence>
<dbReference type="GO" id="GO:0005516">
    <property type="term" value="F:calmodulin binding"/>
    <property type="evidence" value="ECO:0007669"/>
    <property type="project" value="UniProtKB-ARBA"/>
</dbReference>
<keyword evidence="9" id="KW-1185">Reference proteome</keyword>
<dbReference type="SMART" id="SM00551">
    <property type="entry name" value="ZnF_TAZ"/>
    <property type="match status" value="1"/>
</dbReference>
<dbReference type="InterPro" id="IPR035898">
    <property type="entry name" value="TAZ_dom_sf"/>
</dbReference>
<dbReference type="PROSITE" id="PS50134">
    <property type="entry name" value="ZF_TAZ"/>
    <property type="match status" value="1"/>
</dbReference>